<gene>
    <name evidence="1" type="ORF">HA520_20950</name>
</gene>
<dbReference type="AlphaFoldDB" id="A0AA43ZAI9"/>
<sequence length="351" mass="39478">MASIFQDISFKKIILHNVHKPNDNGAVNPTISTALTTLAPAGREKLEQRISSVLGSGSSSLEMDIADTSTGSCHEIAKQLIGATESEFISSSAEIAKLHTKIHTSRQWPDGTLIIIYGTLDTDKKRCIIIIKAEQQFGFTETLKKGKIVLDYLENLILTPQAKLYKIGVFYEPTPQKKGAPIKLFAHVFDSNIKANDDRQAARYFYSNFLGLKKLNNGAQRTRDFYDLTTEFISTLKVDDEKKLDLQQALYTYLKVDNRQTIEVSEFAGDYLDKAVRDDYAYYMKRKSFPESAVAKDTRLISRKLTRRKLTFSGDVKLTAPSARFSELVEITDSTDSYTTLRILGKLVGQE</sequence>
<dbReference type="Pfam" id="PF04245">
    <property type="entry name" value="NA37"/>
    <property type="match status" value="1"/>
</dbReference>
<dbReference type="EMBL" id="JAAPAP010000026">
    <property type="protein sequence ID" value="NHN79710.1"/>
    <property type="molecule type" value="Genomic_DNA"/>
</dbReference>
<dbReference type="RefSeq" id="WP_165894099.1">
    <property type="nucleotide sequence ID" value="NZ_JAAPAP010000026.1"/>
</dbReference>
<dbReference type="GO" id="GO:0009295">
    <property type="term" value="C:nucleoid"/>
    <property type="evidence" value="ECO:0007669"/>
    <property type="project" value="InterPro"/>
</dbReference>
<name>A0AA43ZAI9_9GAMM</name>
<proteinExistence type="predicted"/>
<evidence type="ECO:0000313" key="1">
    <source>
        <dbReference type="EMBL" id="NHN79710.1"/>
    </source>
</evidence>
<dbReference type="Proteomes" id="UP000736384">
    <property type="component" value="Unassembled WGS sequence"/>
</dbReference>
<dbReference type="InterPro" id="IPR007358">
    <property type="entry name" value="Nucleoid_associated_NdpA"/>
</dbReference>
<organism evidence="1 2">
    <name type="scientific">Azotobacter chroococcum</name>
    <dbReference type="NCBI Taxonomy" id="353"/>
    <lineage>
        <taxon>Bacteria</taxon>
        <taxon>Pseudomonadati</taxon>
        <taxon>Pseudomonadota</taxon>
        <taxon>Gammaproteobacteria</taxon>
        <taxon>Pseudomonadales</taxon>
        <taxon>Pseudomonadaceae</taxon>
        <taxon>Azotobacter</taxon>
    </lineage>
</organism>
<evidence type="ECO:0000313" key="2">
    <source>
        <dbReference type="Proteomes" id="UP000736384"/>
    </source>
</evidence>
<protein>
    <submittedName>
        <fullName evidence="1">Nucleoid-associated protein</fullName>
    </submittedName>
</protein>
<accession>A0AA43ZAI9</accession>
<reference evidence="1" key="1">
    <citation type="submission" date="2020-03" db="EMBL/GenBank/DDBJ databases">
        <title>Genome assembly of Azotobacter chroococcum W5.</title>
        <authorList>
            <person name="Kannepalli A."/>
        </authorList>
    </citation>
    <scope>NUCLEOTIDE SEQUENCE</scope>
    <source>
        <strain evidence="1">W5</strain>
    </source>
</reference>
<comment type="caution">
    <text evidence="1">The sequence shown here is derived from an EMBL/GenBank/DDBJ whole genome shotgun (WGS) entry which is preliminary data.</text>
</comment>